<keyword evidence="7 8" id="KW-0472">Membrane</keyword>
<dbReference type="SMART" id="SM00382">
    <property type="entry name" value="AAA"/>
    <property type="match status" value="1"/>
</dbReference>
<dbReference type="PANTHER" id="PTHR24221:SF654">
    <property type="entry name" value="ATP-BINDING CASSETTE SUB-FAMILY B MEMBER 6"/>
    <property type="match status" value="1"/>
</dbReference>
<dbReference type="RefSeq" id="WP_281908063.1">
    <property type="nucleotide sequence ID" value="NZ_AP026966.1"/>
</dbReference>
<dbReference type="PANTHER" id="PTHR24221">
    <property type="entry name" value="ATP-BINDING CASSETTE SUB-FAMILY B"/>
    <property type="match status" value="1"/>
</dbReference>
<organism evidence="11 12">
    <name type="scientific">Massilia varians</name>
    <dbReference type="NCBI Taxonomy" id="457921"/>
    <lineage>
        <taxon>Bacteria</taxon>
        <taxon>Pseudomonadati</taxon>
        <taxon>Pseudomonadota</taxon>
        <taxon>Betaproteobacteria</taxon>
        <taxon>Burkholderiales</taxon>
        <taxon>Oxalobacteraceae</taxon>
        <taxon>Telluria group</taxon>
        <taxon>Massilia</taxon>
    </lineage>
</organism>
<feature type="domain" description="ABC transmembrane type-1" evidence="10">
    <location>
        <begin position="30"/>
        <end position="314"/>
    </location>
</feature>
<evidence type="ECO:0000256" key="5">
    <source>
        <dbReference type="ARBA" id="ARBA00022840"/>
    </source>
</evidence>
<dbReference type="Gene3D" id="1.20.1560.10">
    <property type="entry name" value="ABC transporter type 1, transmembrane domain"/>
    <property type="match status" value="1"/>
</dbReference>
<proteinExistence type="predicted"/>
<feature type="transmembrane region" description="Helical" evidence="8">
    <location>
        <begin position="260"/>
        <end position="279"/>
    </location>
</feature>
<evidence type="ECO:0000256" key="7">
    <source>
        <dbReference type="ARBA" id="ARBA00023136"/>
    </source>
</evidence>
<feature type="transmembrane region" description="Helical" evidence="8">
    <location>
        <begin position="29"/>
        <end position="50"/>
    </location>
</feature>
<evidence type="ECO:0000256" key="8">
    <source>
        <dbReference type="SAM" id="Phobius"/>
    </source>
</evidence>
<evidence type="ECO:0000259" key="9">
    <source>
        <dbReference type="PROSITE" id="PS50893"/>
    </source>
</evidence>
<dbReference type="Pfam" id="PF00664">
    <property type="entry name" value="ABC_membrane"/>
    <property type="match status" value="1"/>
</dbReference>
<dbReference type="PROSITE" id="PS00211">
    <property type="entry name" value="ABC_TRANSPORTER_1"/>
    <property type="match status" value="1"/>
</dbReference>
<dbReference type="Proteomes" id="UP001163336">
    <property type="component" value="Chromosome"/>
</dbReference>
<keyword evidence="5" id="KW-0067">ATP-binding</keyword>
<evidence type="ECO:0000256" key="2">
    <source>
        <dbReference type="ARBA" id="ARBA00022475"/>
    </source>
</evidence>
<dbReference type="InterPro" id="IPR039421">
    <property type="entry name" value="Type_1_exporter"/>
</dbReference>
<evidence type="ECO:0008006" key="13">
    <source>
        <dbReference type="Google" id="ProtNLM"/>
    </source>
</evidence>
<keyword evidence="3 8" id="KW-0812">Transmembrane</keyword>
<evidence type="ECO:0000256" key="4">
    <source>
        <dbReference type="ARBA" id="ARBA00022741"/>
    </source>
</evidence>
<evidence type="ECO:0000256" key="6">
    <source>
        <dbReference type="ARBA" id="ARBA00022989"/>
    </source>
</evidence>
<dbReference type="SUPFAM" id="SSF52540">
    <property type="entry name" value="P-loop containing nucleoside triphosphate hydrolases"/>
    <property type="match status" value="1"/>
</dbReference>
<comment type="subcellular location">
    <subcellularLocation>
        <location evidence="1">Cell membrane</location>
        <topology evidence="1">Multi-pass membrane protein</topology>
    </subcellularLocation>
</comment>
<dbReference type="EMBL" id="AP026966">
    <property type="protein sequence ID" value="BDT59390.1"/>
    <property type="molecule type" value="Genomic_DNA"/>
</dbReference>
<dbReference type="InterPro" id="IPR003593">
    <property type="entry name" value="AAA+_ATPase"/>
</dbReference>
<feature type="transmembrane region" description="Helical" evidence="8">
    <location>
        <begin position="56"/>
        <end position="77"/>
    </location>
</feature>
<reference evidence="11" key="1">
    <citation type="submission" date="2022-11" db="EMBL/GenBank/DDBJ databases">
        <title>Isolation and characterization of PLA-degrading bacterium Massilia sp. from Antarctic soil.</title>
        <authorList>
            <person name="Sato K."/>
            <person name="Gomez-Fuentes C."/>
            <person name="Ahmad S.A."/>
            <person name="Zulkharnain A."/>
        </authorList>
    </citation>
    <scope>NUCLEOTIDE SEQUENCE</scope>
    <source>
        <strain evidence="11">N-3</strain>
    </source>
</reference>
<accession>A0ABN6TE54</accession>
<dbReference type="PROSITE" id="PS50929">
    <property type="entry name" value="ABC_TM1F"/>
    <property type="match status" value="1"/>
</dbReference>
<dbReference type="InterPro" id="IPR017871">
    <property type="entry name" value="ABC_transporter-like_CS"/>
</dbReference>
<evidence type="ECO:0000259" key="10">
    <source>
        <dbReference type="PROSITE" id="PS50929"/>
    </source>
</evidence>
<dbReference type="Pfam" id="PF00005">
    <property type="entry name" value="ABC_tran"/>
    <property type="match status" value="1"/>
</dbReference>
<keyword evidence="2" id="KW-1003">Cell membrane</keyword>
<evidence type="ECO:0000256" key="1">
    <source>
        <dbReference type="ARBA" id="ARBA00004651"/>
    </source>
</evidence>
<evidence type="ECO:0000313" key="11">
    <source>
        <dbReference type="EMBL" id="BDT59390.1"/>
    </source>
</evidence>
<feature type="transmembrane region" description="Helical" evidence="8">
    <location>
        <begin position="138"/>
        <end position="162"/>
    </location>
</feature>
<dbReference type="InterPro" id="IPR011527">
    <property type="entry name" value="ABC1_TM_dom"/>
</dbReference>
<gene>
    <name evidence="11" type="ORF">MasN3_28840</name>
</gene>
<evidence type="ECO:0000256" key="3">
    <source>
        <dbReference type="ARBA" id="ARBA00022692"/>
    </source>
</evidence>
<feature type="transmembrane region" description="Helical" evidence="8">
    <location>
        <begin position="168"/>
        <end position="189"/>
    </location>
</feature>
<dbReference type="SUPFAM" id="SSF90123">
    <property type="entry name" value="ABC transporter transmembrane region"/>
    <property type="match status" value="1"/>
</dbReference>
<sequence>MAGGSREAGGGARIGAELWQVLGRHRWRIVAAVVLLLAAKLATVAVPLLLKRIIDAFSQVSMPATLPLYLLVGYALLRFSSTLFNEWRDLLFVRVTLQAVSAYAQKTFSHLHALGPRFHARRKLGSLLPDIDRGTSGIAFLLGVGLFTIVPTLVEIGLVLAIMLNRYAAGFAGIILLTFLVYAGFTLVFTARRVVYQRRVNKLDSTAKGRLADSLINYDTVKYFSGEAREAARFAAIMGDWQEAGRANQRALFTLHVGQSAIIALGVAAIMVLAGQAVLARSMSVGDLVLINAYALQVCLPLNALGFVYREARDAWVNTERLFELLRERPEILDPPGAPPLRPSRGEVVFEHVSFHYEPARPVLVDVSLRIAPGTTLAVVGRSGSGKSTLARLLLRYYDPAGGRILVDGQNIRQCTAASVRMAIGVVPQETALFNDTIGNNIAYGRSGSTREEVVAACRAAHLHEVIESLPQKYDTPVGERGVNLSGGEKQRIAIARAILKNPAILIFDEATSALDADSEHAITRELDRLSRGRSTLVIAHRLSTIVGADSIVVMDRGRIVEQGSHAELLRRKGTYARLWLLQQRMDKDAGR</sequence>
<keyword evidence="6 8" id="KW-1133">Transmembrane helix</keyword>
<feature type="domain" description="ABC transporter" evidence="9">
    <location>
        <begin position="348"/>
        <end position="582"/>
    </location>
</feature>
<dbReference type="InterPro" id="IPR027417">
    <property type="entry name" value="P-loop_NTPase"/>
</dbReference>
<dbReference type="CDD" id="cd18582">
    <property type="entry name" value="ABC_6TM_ATM1_ABCB7"/>
    <property type="match status" value="1"/>
</dbReference>
<dbReference type="PROSITE" id="PS50893">
    <property type="entry name" value="ABC_TRANSPORTER_2"/>
    <property type="match status" value="1"/>
</dbReference>
<keyword evidence="12" id="KW-1185">Reference proteome</keyword>
<protein>
    <recommendedName>
        <fullName evidence="13">Metal ABC transporter permease</fullName>
    </recommendedName>
</protein>
<keyword evidence="4" id="KW-0547">Nucleotide-binding</keyword>
<dbReference type="InterPro" id="IPR036640">
    <property type="entry name" value="ABC1_TM_sf"/>
</dbReference>
<evidence type="ECO:0000313" key="12">
    <source>
        <dbReference type="Proteomes" id="UP001163336"/>
    </source>
</evidence>
<dbReference type="Gene3D" id="3.40.50.300">
    <property type="entry name" value="P-loop containing nucleotide triphosphate hydrolases"/>
    <property type="match status" value="1"/>
</dbReference>
<dbReference type="InterPro" id="IPR003439">
    <property type="entry name" value="ABC_transporter-like_ATP-bd"/>
</dbReference>
<name>A0ABN6TE54_9BURK</name>